<evidence type="ECO:0000313" key="2">
    <source>
        <dbReference type="EMBL" id="GBM65054.1"/>
    </source>
</evidence>
<dbReference type="Proteomes" id="UP000499080">
    <property type="component" value="Unassembled WGS sequence"/>
</dbReference>
<name>A0A4Y2HI32_ARAVE</name>
<evidence type="ECO:0000313" key="1">
    <source>
        <dbReference type="EMBL" id="GBM65047.1"/>
    </source>
</evidence>
<accession>A0A4Y2HI32</accession>
<evidence type="ECO:0000313" key="3">
    <source>
        <dbReference type="Proteomes" id="UP000499080"/>
    </source>
</evidence>
<gene>
    <name evidence="1" type="ORF">AVEN_62530_1</name>
    <name evidence="2" type="ORF">AVEN_70158_1</name>
</gene>
<dbReference type="EMBL" id="BGPR01181849">
    <property type="protein sequence ID" value="GBM65047.1"/>
    <property type="molecule type" value="Genomic_DNA"/>
</dbReference>
<protein>
    <submittedName>
        <fullName evidence="2">Uncharacterized protein</fullName>
    </submittedName>
</protein>
<dbReference type="AlphaFoldDB" id="A0A4Y2HI32"/>
<comment type="caution">
    <text evidence="2">The sequence shown here is derived from an EMBL/GenBank/DDBJ whole genome shotgun (WGS) entry which is preliminary data.</text>
</comment>
<proteinExistence type="predicted"/>
<reference evidence="2 3" key="1">
    <citation type="journal article" date="2019" name="Sci. Rep.">
        <title>Orb-weaving spider Araneus ventricosus genome elucidates the spidroin gene catalogue.</title>
        <authorList>
            <person name="Kono N."/>
            <person name="Nakamura H."/>
            <person name="Ohtoshi R."/>
            <person name="Moran D.A.P."/>
            <person name="Shinohara A."/>
            <person name="Yoshida Y."/>
            <person name="Fujiwara M."/>
            <person name="Mori M."/>
            <person name="Tomita M."/>
            <person name="Arakawa K."/>
        </authorList>
    </citation>
    <scope>NUCLEOTIDE SEQUENCE [LARGE SCALE GENOMIC DNA]</scope>
</reference>
<organism evidence="2 3">
    <name type="scientific">Araneus ventricosus</name>
    <name type="common">Orbweaver spider</name>
    <name type="synonym">Epeira ventricosa</name>
    <dbReference type="NCBI Taxonomy" id="182803"/>
    <lineage>
        <taxon>Eukaryota</taxon>
        <taxon>Metazoa</taxon>
        <taxon>Ecdysozoa</taxon>
        <taxon>Arthropoda</taxon>
        <taxon>Chelicerata</taxon>
        <taxon>Arachnida</taxon>
        <taxon>Araneae</taxon>
        <taxon>Araneomorphae</taxon>
        <taxon>Entelegynae</taxon>
        <taxon>Araneoidea</taxon>
        <taxon>Araneidae</taxon>
        <taxon>Araneus</taxon>
    </lineage>
</organism>
<sequence>MALAVATILTTAQFIQRPLNLAQTESPLFNIRKISGLLLSNPSDLSQIRSMTSFALITSNTKSRRLSRSSYTKATQSSKCCGVASIRLHFV</sequence>
<dbReference type="EMBL" id="BGPR01181851">
    <property type="protein sequence ID" value="GBM65054.1"/>
    <property type="molecule type" value="Genomic_DNA"/>
</dbReference>
<keyword evidence="3" id="KW-1185">Reference proteome</keyword>